<dbReference type="InterPro" id="IPR011429">
    <property type="entry name" value="Cyt_c_Planctomycete-type"/>
</dbReference>
<dbReference type="InterPro" id="IPR011478">
    <property type="entry name" value="DUF1585"/>
</dbReference>
<dbReference type="Pfam" id="PF07637">
    <property type="entry name" value="PSD5"/>
    <property type="match status" value="1"/>
</dbReference>
<feature type="compositionally biased region" description="Polar residues" evidence="1">
    <location>
        <begin position="276"/>
        <end position="288"/>
    </location>
</feature>
<evidence type="ECO:0000259" key="4">
    <source>
        <dbReference type="Pfam" id="PF07626"/>
    </source>
</evidence>
<evidence type="ECO:0000256" key="2">
    <source>
        <dbReference type="SAM" id="SignalP"/>
    </source>
</evidence>
<dbReference type="InterPro" id="IPR013036">
    <property type="entry name" value="DUF1587"/>
</dbReference>
<dbReference type="Pfam" id="PF07631">
    <property type="entry name" value="PSD4"/>
    <property type="match status" value="1"/>
</dbReference>
<feature type="region of interest" description="Disordered" evidence="1">
    <location>
        <begin position="268"/>
        <end position="288"/>
    </location>
</feature>
<evidence type="ECO:0000256" key="1">
    <source>
        <dbReference type="SAM" id="MobiDB-lite"/>
    </source>
</evidence>
<dbReference type="Proteomes" id="UP000011885">
    <property type="component" value="Unassembled WGS sequence"/>
</dbReference>
<feature type="domain" description="DUF1592" evidence="6">
    <location>
        <begin position="498"/>
        <end position="625"/>
    </location>
</feature>
<dbReference type="InterPro" id="IPR013042">
    <property type="entry name" value="DUF1592"/>
</dbReference>
<proteinExistence type="predicted"/>
<reference evidence="9 10" key="1">
    <citation type="journal article" date="2013" name="Mar. Genomics">
        <title>Expression of sulfatases in Rhodopirellula baltica and the diversity of sulfatases in the genus Rhodopirellula.</title>
        <authorList>
            <person name="Wegner C.E."/>
            <person name="Richter-Heitmann T."/>
            <person name="Klindworth A."/>
            <person name="Klockow C."/>
            <person name="Richter M."/>
            <person name="Achstetter T."/>
            <person name="Glockner F.O."/>
            <person name="Harder J."/>
        </authorList>
    </citation>
    <scope>NUCLEOTIDE SEQUENCE [LARGE SCALE GENOMIC DNA]</scope>
    <source>
        <strain evidence="9 10">SM41</strain>
    </source>
</reference>
<accession>M5U176</accession>
<feature type="domain" description="Cytochrome C Planctomycete-type" evidence="7">
    <location>
        <begin position="50"/>
        <end position="97"/>
    </location>
</feature>
<keyword evidence="2" id="KW-0732">Signal</keyword>
<feature type="domain" description="DUF1595" evidence="8">
    <location>
        <begin position="423"/>
        <end position="490"/>
    </location>
</feature>
<dbReference type="Pfam" id="PF07635">
    <property type="entry name" value="PSCyt1"/>
    <property type="match status" value="1"/>
</dbReference>
<dbReference type="RefSeq" id="WP_008680859.1">
    <property type="nucleotide sequence ID" value="NZ_ANOH01000235.1"/>
</dbReference>
<feature type="signal peptide" evidence="2">
    <location>
        <begin position="1"/>
        <end position="29"/>
    </location>
</feature>
<feature type="domain" description="DUF1588" evidence="5">
    <location>
        <begin position="651"/>
        <end position="747"/>
    </location>
</feature>
<dbReference type="Pfam" id="PF07624">
    <property type="entry name" value="PSD2"/>
    <property type="match status" value="1"/>
</dbReference>
<evidence type="ECO:0000259" key="5">
    <source>
        <dbReference type="Pfam" id="PF07627"/>
    </source>
</evidence>
<dbReference type="Pfam" id="PF07626">
    <property type="entry name" value="PSD3"/>
    <property type="match status" value="1"/>
</dbReference>
<feature type="domain" description="DUF1585" evidence="3">
    <location>
        <begin position="770"/>
        <end position="843"/>
    </location>
</feature>
<evidence type="ECO:0000259" key="8">
    <source>
        <dbReference type="Pfam" id="PF07637"/>
    </source>
</evidence>
<feature type="domain" description="DUF1587" evidence="4">
    <location>
        <begin position="134"/>
        <end position="197"/>
    </location>
</feature>
<gene>
    <name evidence="9" type="ORF">RSSM_03545</name>
</gene>
<evidence type="ECO:0000259" key="3">
    <source>
        <dbReference type="Pfam" id="PF07624"/>
    </source>
</evidence>
<dbReference type="PATRIC" id="fig|1263870.3.peg.3767"/>
<evidence type="ECO:0000259" key="7">
    <source>
        <dbReference type="Pfam" id="PF07635"/>
    </source>
</evidence>
<dbReference type="PROSITE" id="PS51257">
    <property type="entry name" value="PROKAR_LIPOPROTEIN"/>
    <property type="match status" value="1"/>
</dbReference>
<dbReference type="OrthoDB" id="175242at2"/>
<evidence type="ECO:0000313" key="9">
    <source>
        <dbReference type="EMBL" id="EMI55034.1"/>
    </source>
</evidence>
<dbReference type="AlphaFoldDB" id="M5U176"/>
<protein>
    <submittedName>
        <fullName evidence="9">Secreted protein containing DUF1592</fullName>
    </submittedName>
</protein>
<comment type="caution">
    <text evidence="9">The sequence shown here is derived from an EMBL/GenBank/DDBJ whole genome shotgun (WGS) entry which is preliminary data.</text>
</comment>
<dbReference type="Pfam" id="PF07627">
    <property type="entry name" value="PSCyt3"/>
    <property type="match status" value="1"/>
</dbReference>
<organism evidence="9 10">
    <name type="scientific">Rhodopirellula sallentina SM41</name>
    <dbReference type="NCBI Taxonomy" id="1263870"/>
    <lineage>
        <taxon>Bacteria</taxon>
        <taxon>Pseudomonadati</taxon>
        <taxon>Planctomycetota</taxon>
        <taxon>Planctomycetia</taxon>
        <taxon>Pirellulales</taxon>
        <taxon>Pirellulaceae</taxon>
        <taxon>Rhodopirellula</taxon>
    </lineage>
</organism>
<evidence type="ECO:0000259" key="6">
    <source>
        <dbReference type="Pfam" id="PF07631"/>
    </source>
</evidence>
<dbReference type="InterPro" id="IPR013043">
    <property type="entry name" value="DUF1595"/>
</dbReference>
<name>M5U176_9BACT</name>
<sequence>MRLFACLRGVLLSMLVISCTPIASTPAIAASPDDAPRIPESSLEFLQTNCIDCHDGPSGEGGFDVESVSNDLASLQTFDAWVRIFDRVEKGEMPPPDDADLDEAERSQFLTPTRRALMKASRTRRAESGRVQGRRLSNEQLERTLQDLLGIDIPLSRLMPAESRNSGYVHLADAQTMSHFQLESHLNVVDAALDAAFDRALRPEPNWSVDLEPKKIANKPRGRRNREPEIREGLAVTWSSGLPYYGRVSSSRVPRGGTYRISFTASALKPPAASGDPQTGTPNASESSIAPGVWCSVRSGECVSSSPLMSWIGGFRVTEQPKTYSFEAWIPEGHMLEIRPADATLARAKVQGGNVGLGECEDQDVPGIALHRLQLKQIHPIAKRPAVQNRLLPNVSLRRDKRSRTLLPNLKSMDDAEVREQLTDQLTRFANIAFRRPTPTDQITPYIEFTHSVFDESLASGEDRRSSFVAATRAGYRAVLCSPRFLYLCESIDDDGRLDDWSLASRLSYFLCGSMPDEKLRAAADQGKLRGADQLKQQTDRLLQTRRGRRFVEEFTAQWLDLIDIDFTEPDRRLFRDFDTIVQNAMLGETHHLIQHLLDNDLPVRDLVNCDYSFLNERLARYYGIQQRIDVDGNYLDDELRMVRFDPDSHRGGLLSHGSIHKVTANGNDTSPVLRGIWVCERILGQEIPPPPSNVPAVEPDIRGATTIRELLAKHESDPSCASCHKNFDPPGFALENFDAGGKWRDHYRQLRGRKYVRGAKVDASYTMVDGTDFDSFERFCELIAKDDDTLAANLATQMLTFATGAKLQFADRPVIESIVAQTSTNDHGVRSILHAVVCSETFLSK</sequence>
<keyword evidence="10" id="KW-1185">Reference proteome</keyword>
<feature type="chain" id="PRO_5004073117" evidence="2">
    <location>
        <begin position="30"/>
        <end position="846"/>
    </location>
</feature>
<evidence type="ECO:0000313" key="10">
    <source>
        <dbReference type="Proteomes" id="UP000011885"/>
    </source>
</evidence>
<dbReference type="EMBL" id="ANOH01000235">
    <property type="protein sequence ID" value="EMI55034.1"/>
    <property type="molecule type" value="Genomic_DNA"/>
</dbReference>
<dbReference type="InterPro" id="IPR013039">
    <property type="entry name" value="DUF1588"/>
</dbReference>